<evidence type="ECO:0000256" key="4">
    <source>
        <dbReference type="ARBA" id="ARBA00022679"/>
    </source>
</evidence>
<comment type="subunit">
    <text evidence="9 10">Homodimer. Probably interacts with PlsY.</text>
</comment>
<evidence type="ECO:0000256" key="9">
    <source>
        <dbReference type="ARBA" id="ARBA00046608"/>
    </source>
</evidence>
<evidence type="ECO:0000256" key="1">
    <source>
        <dbReference type="ARBA" id="ARBA00001232"/>
    </source>
</evidence>
<keyword evidence="11" id="KW-0012">Acyltransferase</keyword>
<organism evidence="11 12">
    <name type="scientific">Glaciecola petra</name>
    <dbReference type="NCBI Taxonomy" id="3075602"/>
    <lineage>
        <taxon>Bacteria</taxon>
        <taxon>Pseudomonadati</taxon>
        <taxon>Pseudomonadota</taxon>
        <taxon>Gammaproteobacteria</taxon>
        <taxon>Alteromonadales</taxon>
        <taxon>Alteromonadaceae</taxon>
        <taxon>Glaciecola</taxon>
    </lineage>
</organism>
<comment type="similarity">
    <text evidence="10">Belongs to the PlsX family.</text>
</comment>
<dbReference type="HAMAP" id="MF_00019">
    <property type="entry name" value="PlsX"/>
    <property type="match status" value="1"/>
</dbReference>
<evidence type="ECO:0000313" key="11">
    <source>
        <dbReference type="EMBL" id="MDT0594335.1"/>
    </source>
</evidence>
<dbReference type="PANTHER" id="PTHR30100:SF1">
    <property type="entry name" value="PHOSPHATE ACYLTRANSFERASE"/>
    <property type="match status" value="1"/>
</dbReference>
<evidence type="ECO:0000256" key="6">
    <source>
        <dbReference type="ARBA" id="ARBA00023209"/>
    </source>
</evidence>
<comment type="pathway">
    <text evidence="10">Lipid metabolism; phospholipid metabolism.</text>
</comment>
<comment type="function">
    <text evidence="10">Catalyzes the reversible formation of acyl-phosphate (acyl-PO(4)) from acyl-[acyl-carrier-protein] (acyl-ACP). This enzyme utilizes acyl-ACP as fatty acyl donor, but not acyl-CoA.</text>
</comment>
<protein>
    <recommendedName>
        <fullName evidence="8 10">Phosphate acyltransferase</fullName>
        <ecNumber evidence="8 10">2.3.1.274</ecNumber>
    </recommendedName>
    <alternativeName>
        <fullName evidence="10">Acyl-ACP phosphotransacylase</fullName>
    </alternativeName>
    <alternativeName>
        <fullName evidence="10">Acyl-[acyl-carrier-protein]--phosphate acyltransferase</fullName>
    </alternativeName>
    <alternativeName>
        <fullName evidence="10">Phosphate-acyl-ACP acyltransferase</fullName>
    </alternativeName>
</protein>
<keyword evidence="7 10" id="KW-1208">Phospholipid metabolism</keyword>
<evidence type="ECO:0000256" key="5">
    <source>
        <dbReference type="ARBA" id="ARBA00023098"/>
    </source>
</evidence>
<keyword evidence="4 10" id="KW-0808">Transferase</keyword>
<evidence type="ECO:0000313" key="12">
    <source>
        <dbReference type="Proteomes" id="UP001253545"/>
    </source>
</evidence>
<dbReference type="GO" id="GO:0043811">
    <property type="term" value="F:phosphate:acyl-[acyl carrier protein] acyltransferase activity"/>
    <property type="evidence" value="ECO:0007669"/>
    <property type="project" value="UniProtKB-EC"/>
</dbReference>
<dbReference type="Pfam" id="PF02504">
    <property type="entry name" value="FA_synthesis"/>
    <property type="match status" value="1"/>
</dbReference>
<dbReference type="PIRSF" id="PIRSF002465">
    <property type="entry name" value="Phsphlp_syn_PlsX"/>
    <property type="match status" value="1"/>
</dbReference>
<keyword evidence="5 10" id="KW-0443">Lipid metabolism</keyword>
<dbReference type="InterPro" id="IPR003664">
    <property type="entry name" value="FA_synthesis"/>
</dbReference>
<evidence type="ECO:0000256" key="3">
    <source>
        <dbReference type="ARBA" id="ARBA00022516"/>
    </source>
</evidence>
<dbReference type="InterPro" id="IPR012281">
    <property type="entry name" value="Phospholipid_synth_PlsX-like"/>
</dbReference>
<comment type="catalytic activity">
    <reaction evidence="1 10">
        <text>a fatty acyl-[ACP] + phosphate = an acyl phosphate + holo-[ACP]</text>
        <dbReference type="Rhea" id="RHEA:42292"/>
        <dbReference type="Rhea" id="RHEA-COMP:9685"/>
        <dbReference type="Rhea" id="RHEA-COMP:14125"/>
        <dbReference type="ChEBI" id="CHEBI:43474"/>
        <dbReference type="ChEBI" id="CHEBI:59918"/>
        <dbReference type="ChEBI" id="CHEBI:64479"/>
        <dbReference type="ChEBI" id="CHEBI:138651"/>
        <dbReference type="EC" id="2.3.1.274"/>
    </reaction>
</comment>
<keyword evidence="6 10" id="KW-0594">Phospholipid biosynthesis</keyword>
<dbReference type="EMBL" id="JAVRHX010000001">
    <property type="protein sequence ID" value="MDT0594335.1"/>
    <property type="molecule type" value="Genomic_DNA"/>
</dbReference>
<dbReference type="NCBIfam" id="TIGR00182">
    <property type="entry name" value="plsX"/>
    <property type="match status" value="1"/>
</dbReference>
<evidence type="ECO:0000256" key="7">
    <source>
        <dbReference type="ARBA" id="ARBA00023264"/>
    </source>
</evidence>
<evidence type="ECO:0000256" key="8">
    <source>
        <dbReference type="ARBA" id="ARBA00024069"/>
    </source>
</evidence>
<keyword evidence="2 10" id="KW-0963">Cytoplasm</keyword>
<reference evidence="11 12" key="1">
    <citation type="submission" date="2023-09" db="EMBL/GenBank/DDBJ databases">
        <authorList>
            <person name="Rey-Velasco X."/>
        </authorList>
    </citation>
    <scope>NUCLEOTIDE SEQUENCE [LARGE SCALE GENOMIC DNA]</scope>
    <source>
        <strain evidence="11 12">P117</strain>
    </source>
</reference>
<dbReference type="Gene3D" id="3.40.718.10">
    <property type="entry name" value="Isopropylmalate Dehydrogenase"/>
    <property type="match status" value="1"/>
</dbReference>
<comment type="caution">
    <text evidence="11">The sequence shown here is derived from an EMBL/GenBank/DDBJ whole genome shotgun (WGS) entry which is preliminary data.</text>
</comment>
<dbReference type="SUPFAM" id="SSF53659">
    <property type="entry name" value="Isocitrate/Isopropylmalate dehydrogenase-like"/>
    <property type="match status" value="1"/>
</dbReference>
<name>A0ABU2ZPK5_9ALTE</name>
<comment type="subcellular location">
    <subcellularLocation>
        <location evidence="10">Cytoplasm</location>
    </subcellularLocation>
    <text evidence="10">Associated with the membrane possibly through PlsY.</text>
</comment>
<evidence type="ECO:0000256" key="2">
    <source>
        <dbReference type="ARBA" id="ARBA00022490"/>
    </source>
</evidence>
<proteinExistence type="inferred from homology"/>
<gene>
    <name evidence="10 11" type="primary">plsX</name>
    <name evidence="11" type="ORF">RM552_05730</name>
</gene>
<keyword evidence="3 10" id="KW-0444">Lipid biosynthesis</keyword>
<dbReference type="EC" id="2.3.1.274" evidence="8 10"/>
<sequence length="356" mass="38951">MSKISLSSNDLPIEHVAETSADINIAIDIMGGDRGPHVFLYAVENILQKHPKVNLTLCGDDKSKKLFASCLANNRVKYEVCEQIVNMSDKPTMAIRSKKQSSMRKALELTKCKEVDACVSSGNTGALMATAYYVLKTLPGITRPALATLLPTQNNSRVLLLDLGASISYDAESLYQYALMGSILMQECQLVEQPRVALLNVGEEEIKGHSLVKHADLLIRSSDTINYIGYVEGDDIFAGKSDVVVTDGFTGNVALKASEGIASFLSNEIKTVCTQSFFSRVLSKLAMPLFKSLYQRMNPDQYNGASLLGLRSIVVKSHGNASPEACYFAVEQAIMEVKQSVPTKIKAKIEQELMEH</sequence>
<dbReference type="PANTHER" id="PTHR30100">
    <property type="entry name" value="FATTY ACID/PHOSPHOLIPID SYNTHESIS PROTEIN PLSX"/>
    <property type="match status" value="1"/>
</dbReference>
<dbReference type="Proteomes" id="UP001253545">
    <property type="component" value="Unassembled WGS sequence"/>
</dbReference>
<keyword evidence="12" id="KW-1185">Reference proteome</keyword>
<accession>A0ABU2ZPK5</accession>
<evidence type="ECO:0000256" key="10">
    <source>
        <dbReference type="HAMAP-Rule" id="MF_00019"/>
    </source>
</evidence>